<dbReference type="GO" id="GO:0016020">
    <property type="term" value="C:membrane"/>
    <property type="evidence" value="ECO:0007669"/>
    <property type="project" value="UniProtKB-SubCell"/>
</dbReference>
<dbReference type="Pfam" id="PF03151">
    <property type="entry name" value="TPT"/>
    <property type="match status" value="1"/>
</dbReference>
<comment type="caution">
    <text evidence="8">The sequence shown here is derived from an EMBL/GenBank/DDBJ whole genome shotgun (WGS) entry which is preliminary data.</text>
</comment>
<evidence type="ECO:0000313" key="8">
    <source>
        <dbReference type="EMBL" id="KAL3781362.1"/>
    </source>
</evidence>
<dbReference type="EMBL" id="JABMIG020000319">
    <property type="protein sequence ID" value="KAL3781362.1"/>
    <property type="molecule type" value="Genomic_DNA"/>
</dbReference>
<evidence type="ECO:0000256" key="1">
    <source>
        <dbReference type="ARBA" id="ARBA00004141"/>
    </source>
</evidence>
<feature type="transmembrane region" description="Helical" evidence="6">
    <location>
        <begin position="294"/>
        <end position="318"/>
    </location>
</feature>
<proteinExistence type="predicted"/>
<sequence length="426" mass="45682">MSDSSSTHSRLLGGMSLSTLIFVCTSSWYISSNSNAIASQVLFSKFDSKDAEVEITLLAQLLTTSQLLLGTIFSLAFFLCCGNVVSSNENQGSGGRVFFEKVRLYDLFIGLLHYIGSLCTNMGFAYGSASLVQCVKLLEPIETLILMVLAIVIRDKVLSRSGDTTKLEIQQILSVRKVTSTFVIIGGTMMLLTQKSMEPNPKSIAFALVSGFCMASRNVLKKTTSTGSGDTKASGSKKSSLDIFVTGMQSFAFITTMAAIPSLAITLICWAYNYSSMHSIISSLLKKENDTSQYLARAVVFHCLYNIFSITVLCLTSATTHSLLNVGKRIVNVLAAAAYFGVALSASGKGGIALAALGAFLYNDNSVESIRSSVVAKYFAQAGRKGCNNVLTSQEGERSVSCSRSEEYPLTSPESEDESTSSVKSV</sequence>
<keyword evidence="4 6" id="KW-0472">Membrane</keyword>
<name>A0ABD3P036_9STRA</name>
<feature type="region of interest" description="Disordered" evidence="5">
    <location>
        <begin position="394"/>
        <end position="426"/>
    </location>
</feature>
<feature type="transmembrane region" description="Helical" evidence="6">
    <location>
        <begin position="174"/>
        <end position="192"/>
    </location>
</feature>
<accession>A0ABD3P036</accession>
<feature type="transmembrane region" description="Helical" evidence="6">
    <location>
        <begin position="12"/>
        <end position="30"/>
    </location>
</feature>
<feature type="transmembrane region" description="Helical" evidence="6">
    <location>
        <begin position="135"/>
        <end position="153"/>
    </location>
</feature>
<feature type="transmembrane region" description="Helical" evidence="6">
    <location>
        <begin position="107"/>
        <end position="129"/>
    </location>
</feature>
<keyword evidence="3 6" id="KW-1133">Transmembrane helix</keyword>
<protein>
    <recommendedName>
        <fullName evidence="7">Sugar phosphate transporter domain-containing protein</fullName>
    </recommendedName>
</protein>
<evidence type="ECO:0000256" key="5">
    <source>
        <dbReference type="SAM" id="MobiDB-lite"/>
    </source>
</evidence>
<feature type="transmembrane region" description="Helical" evidence="6">
    <location>
        <begin position="241"/>
        <end position="274"/>
    </location>
</feature>
<evidence type="ECO:0000256" key="2">
    <source>
        <dbReference type="ARBA" id="ARBA00022692"/>
    </source>
</evidence>
<keyword evidence="2 6" id="KW-0812">Transmembrane</keyword>
<feature type="transmembrane region" description="Helical" evidence="6">
    <location>
        <begin position="67"/>
        <end position="86"/>
    </location>
</feature>
<organism evidence="8 9">
    <name type="scientific">Cyclotella cryptica</name>
    <dbReference type="NCBI Taxonomy" id="29204"/>
    <lineage>
        <taxon>Eukaryota</taxon>
        <taxon>Sar</taxon>
        <taxon>Stramenopiles</taxon>
        <taxon>Ochrophyta</taxon>
        <taxon>Bacillariophyta</taxon>
        <taxon>Coscinodiscophyceae</taxon>
        <taxon>Thalassiosirophycidae</taxon>
        <taxon>Stephanodiscales</taxon>
        <taxon>Stephanodiscaceae</taxon>
        <taxon>Cyclotella</taxon>
    </lineage>
</organism>
<comment type="subcellular location">
    <subcellularLocation>
        <location evidence="1">Membrane</location>
        <topology evidence="1">Multi-pass membrane protein</topology>
    </subcellularLocation>
</comment>
<dbReference type="PANTHER" id="PTHR11132">
    <property type="entry name" value="SOLUTE CARRIER FAMILY 35"/>
    <property type="match status" value="1"/>
</dbReference>
<keyword evidence="9" id="KW-1185">Reference proteome</keyword>
<feature type="transmembrane region" description="Helical" evidence="6">
    <location>
        <begin position="330"/>
        <end position="362"/>
    </location>
</feature>
<dbReference type="InterPro" id="IPR050186">
    <property type="entry name" value="TPT_transporter"/>
</dbReference>
<dbReference type="InterPro" id="IPR004853">
    <property type="entry name" value="Sugar_P_trans_dom"/>
</dbReference>
<evidence type="ECO:0000256" key="3">
    <source>
        <dbReference type="ARBA" id="ARBA00022989"/>
    </source>
</evidence>
<feature type="domain" description="Sugar phosphate transporter" evidence="7">
    <location>
        <begin position="27"/>
        <end position="363"/>
    </location>
</feature>
<dbReference type="Proteomes" id="UP001516023">
    <property type="component" value="Unassembled WGS sequence"/>
</dbReference>
<dbReference type="AlphaFoldDB" id="A0ABD3P036"/>
<evidence type="ECO:0000259" key="7">
    <source>
        <dbReference type="Pfam" id="PF03151"/>
    </source>
</evidence>
<evidence type="ECO:0000256" key="4">
    <source>
        <dbReference type="ARBA" id="ARBA00023136"/>
    </source>
</evidence>
<evidence type="ECO:0000313" key="9">
    <source>
        <dbReference type="Proteomes" id="UP001516023"/>
    </source>
</evidence>
<evidence type="ECO:0000256" key="6">
    <source>
        <dbReference type="SAM" id="Phobius"/>
    </source>
</evidence>
<reference evidence="8 9" key="1">
    <citation type="journal article" date="2020" name="G3 (Bethesda)">
        <title>Improved Reference Genome for Cyclotella cryptica CCMP332, a Model for Cell Wall Morphogenesis, Salinity Adaptation, and Lipid Production in Diatoms (Bacillariophyta).</title>
        <authorList>
            <person name="Roberts W.R."/>
            <person name="Downey K.M."/>
            <person name="Ruck E.C."/>
            <person name="Traller J.C."/>
            <person name="Alverson A.J."/>
        </authorList>
    </citation>
    <scope>NUCLEOTIDE SEQUENCE [LARGE SCALE GENOMIC DNA]</scope>
    <source>
        <strain evidence="8 9">CCMP332</strain>
    </source>
</reference>
<gene>
    <name evidence="8" type="ORF">HJC23_013446</name>
</gene>